<dbReference type="PANTHER" id="PTHR43245">
    <property type="entry name" value="BIFUNCTIONAL POLYMYXIN RESISTANCE PROTEIN ARNA"/>
    <property type="match status" value="1"/>
</dbReference>
<evidence type="ECO:0000313" key="3">
    <source>
        <dbReference type="Proteomes" id="UP000177486"/>
    </source>
</evidence>
<dbReference type="Pfam" id="PF01370">
    <property type="entry name" value="Epimerase"/>
    <property type="match status" value="1"/>
</dbReference>
<reference evidence="2 3" key="1">
    <citation type="journal article" date="2016" name="Nat. Commun.">
        <title>Thousands of microbial genomes shed light on interconnected biogeochemical processes in an aquifer system.</title>
        <authorList>
            <person name="Anantharaman K."/>
            <person name="Brown C.T."/>
            <person name="Hug L.A."/>
            <person name="Sharon I."/>
            <person name="Castelle C.J."/>
            <person name="Probst A.J."/>
            <person name="Thomas B.C."/>
            <person name="Singh A."/>
            <person name="Wilkins M.J."/>
            <person name="Karaoz U."/>
            <person name="Brodie E.L."/>
            <person name="Williams K.H."/>
            <person name="Hubbard S.S."/>
            <person name="Banfield J.F."/>
        </authorList>
    </citation>
    <scope>NUCLEOTIDE SEQUENCE [LARGE SCALE GENOMIC DNA]</scope>
</reference>
<dbReference type="SUPFAM" id="SSF51735">
    <property type="entry name" value="NAD(P)-binding Rossmann-fold domains"/>
    <property type="match status" value="1"/>
</dbReference>
<dbReference type="Gene3D" id="3.90.25.10">
    <property type="entry name" value="UDP-galactose 4-epimerase, domain 1"/>
    <property type="match status" value="1"/>
</dbReference>
<sequence length="322" mass="35304">MTRILVTGGMGFIGSHIADACVARGDEVFSVDDMHAGKDENANPKAPNFLVDISDHAELEKVFEKTRPEIIFHCAALARIQPSFENPERYFDVNSIGTRNVLVLAKTFGIKRVIYSASSSAYGDQDAPALKEEMKIVSQSLHPYGSTKRMGEMLMKDMGRSTGGPETVCLRYFNVYGPRQTTTVDGPYATVIGIFLDQAKRGEPLTVVPDGHQKRDFTWVGDVVRANLLASESSEAGGGEIINIGSGENHSVWEVAGLVLGEKNSVPENMLSSGKCVMAPERRGEVRATLADISLAKKLLNWSPEMKFEDGIRKLKEMHRIV</sequence>
<dbReference type="Proteomes" id="UP000177486">
    <property type="component" value="Unassembled WGS sequence"/>
</dbReference>
<accession>A0A1G2EYV5</accession>
<dbReference type="InterPro" id="IPR036291">
    <property type="entry name" value="NAD(P)-bd_dom_sf"/>
</dbReference>
<dbReference type="Gene3D" id="3.40.50.720">
    <property type="entry name" value="NAD(P)-binding Rossmann-like Domain"/>
    <property type="match status" value="1"/>
</dbReference>
<feature type="domain" description="NAD-dependent epimerase/dehydratase" evidence="1">
    <location>
        <begin position="4"/>
        <end position="245"/>
    </location>
</feature>
<dbReference type="InterPro" id="IPR001509">
    <property type="entry name" value="Epimerase_deHydtase"/>
</dbReference>
<protein>
    <recommendedName>
        <fullName evidence="1">NAD-dependent epimerase/dehydratase domain-containing protein</fullName>
    </recommendedName>
</protein>
<comment type="caution">
    <text evidence="2">The sequence shown here is derived from an EMBL/GenBank/DDBJ whole genome shotgun (WGS) entry which is preliminary data.</text>
</comment>
<proteinExistence type="predicted"/>
<name>A0A1G2EYV5_9BACT</name>
<dbReference type="PANTHER" id="PTHR43245:SF13">
    <property type="entry name" value="UDP-D-APIOSE_UDP-D-XYLOSE SYNTHASE 2"/>
    <property type="match status" value="1"/>
</dbReference>
<organism evidence="2 3">
    <name type="scientific">Candidatus Niyogibacteria bacterium RIFCSPLOWO2_01_FULL_45_48</name>
    <dbReference type="NCBI Taxonomy" id="1801724"/>
    <lineage>
        <taxon>Bacteria</taxon>
        <taxon>Candidatus Niyogiibacteriota</taxon>
    </lineage>
</organism>
<evidence type="ECO:0000259" key="1">
    <source>
        <dbReference type="Pfam" id="PF01370"/>
    </source>
</evidence>
<dbReference type="EMBL" id="MHMQ01000009">
    <property type="protein sequence ID" value="OGZ31004.1"/>
    <property type="molecule type" value="Genomic_DNA"/>
</dbReference>
<evidence type="ECO:0000313" key="2">
    <source>
        <dbReference type="EMBL" id="OGZ31004.1"/>
    </source>
</evidence>
<gene>
    <name evidence="2" type="ORF">A2931_02460</name>
</gene>
<dbReference type="AlphaFoldDB" id="A0A1G2EYV5"/>
<dbReference type="InterPro" id="IPR050177">
    <property type="entry name" value="Lipid_A_modif_metabolic_enz"/>
</dbReference>